<dbReference type="PROSITE" id="PS00700">
    <property type="entry name" value="RIBOSOMAL_L6_2"/>
    <property type="match status" value="1"/>
</dbReference>
<dbReference type="STRING" id="2177.BHR79_06910"/>
<dbReference type="PANTHER" id="PTHR11655">
    <property type="entry name" value="60S/50S RIBOSOMAL PROTEIN L6/L9"/>
    <property type="match status" value="1"/>
</dbReference>
<reference evidence="9 11" key="2">
    <citation type="submission" date="2016-10" db="EMBL/GenBank/DDBJ databases">
        <authorList>
            <person name="de Groot N.N."/>
        </authorList>
    </citation>
    <scope>NUCLEOTIDE SEQUENCE [LARGE SCALE GENOMIC DNA]</scope>
    <source>
        <strain evidence="9 11">Z-7982</strain>
    </source>
</reference>
<dbReference type="InterPro" id="IPR000702">
    <property type="entry name" value="Ribosomal_uL6-like"/>
</dbReference>
<dbReference type="Proteomes" id="UP000267921">
    <property type="component" value="Unassembled WGS sequence"/>
</dbReference>
<proteinExistence type="inferred from homology"/>
<dbReference type="InterPro" id="IPR036789">
    <property type="entry name" value="Ribosomal_uL6-like_a/b-dom_sf"/>
</dbReference>
<keyword evidence="10" id="KW-1185">Reference proteome</keyword>
<comment type="similarity">
    <text evidence="5">Belongs to the universal ribosomal protein uL6 family.</text>
</comment>
<evidence type="ECO:0000256" key="5">
    <source>
        <dbReference type="HAMAP-Rule" id="MF_01365"/>
    </source>
</evidence>
<accession>A0A1L3Q2Y7</accession>
<dbReference type="OrthoDB" id="7144at2157"/>
<dbReference type="Proteomes" id="UP000198669">
    <property type="component" value="Unassembled WGS sequence"/>
</dbReference>
<organism evidence="7 10">
    <name type="scientific">Methanohalophilus halophilus</name>
    <dbReference type="NCBI Taxonomy" id="2177"/>
    <lineage>
        <taxon>Archaea</taxon>
        <taxon>Methanobacteriati</taxon>
        <taxon>Methanobacteriota</taxon>
        <taxon>Stenosarchaea group</taxon>
        <taxon>Methanomicrobia</taxon>
        <taxon>Methanosarcinales</taxon>
        <taxon>Methanosarcinaceae</taxon>
        <taxon>Methanohalophilus</taxon>
    </lineage>
</organism>
<dbReference type="EMBL" id="FNMU01000003">
    <property type="protein sequence ID" value="SDW53177.1"/>
    <property type="molecule type" value="Genomic_DNA"/>
</dbReference>
<dbReference type="EMBL" id="RJJG01000003">
    <property type="protein sequence ID" value="RNI09695.1"/>
    <property type="molecule type" value="Genomic_DNA"/>
</dbReference>
<dbReference type="NCBIfam" id="NF004037">
    <property type="entry name" value="PRK05518.1"/>
    <property type="match status" value="1"/>
</dbReference>
<dbReference type="PIRSF" id="PIRSF002162">
    <property type="entry name" value="Ribosomal_L6"/>
    <property type="match status" value="1"/>
</dbReference>
<keyword evidence="4 5" id="KW-0687">Ribonucleoprotein</keyword>
<keyword evidence="3 5" id="KW-0689">Ribosomal protein</keyword>
<evidence type="ECO:0000313" key="11">
    <source>
        <dbReference type="Proteomes" id="UP000198669"/>
    </source>
</evidence>
<dbReference type="NCBIfam" id="TIGR03653">
    <property type="entry name" value="uL6_arch"/>
    <property type="match status" value="1"/>
</dbReference>
<dbReference type="EMBL" id="CP017921">
    <property type="protein sequence ID" value="APH39242.1"/>
    <property type="molecule type" value="Genomic_DNA"/>
</dbReference>
<gene>
    <name evidence="5" type="primary">rpl6</name>
    <name evidence="7" type="ORF">BHR79_06910</name>
    <name evidence="8" type="ORF">EFE40_03335</name>
    <name evidence="9" type="ORF">SAMN04515625_1128</name>
</gene>
<keyword evidence="2 5" id="KW-0694">RNA-binding</keyword>
<evidence type="ECO:0000256" key="2">
    <source>
        <dbReference type="ARBA" id="ARBA00022884"/>
    </source>
</evidence>
<comment type="subunit">
    <text evidence="5">Part of the 50S ribosomal subunit.</text>
</comment>
<feature type="domain" description="Large ribosomal subunit protein uL6 alpha-beta" evidence="6">
    <location>
        <begin position="95"/>
        <end position="169"/>
    </location>
</feature>
<reference evidence="8 12" key="3">
    <citation type="submission" date="2018-10" db="EMBL/GenBank/DDBJ databases">
        <title>Cultivation of a novel Methanohalophilus strain from Kebrit Deep of the Red Sea and a genomic comparison of members of the genus Methanohalophilus.</title>
        <authorList>
            <person name="Guan Y."/>
            <person name="Ngugi D.K."/>
            <person name="Stingl U."/>
        </authorList>
    </citation>
    <scope>NUCLEOTIDE SEQUENCE [LARGE SCALE GENOMIC DNA]</scope>
    <source>
        <strain evidence="8 12">DSM 3094</strain>
    </source>
</reference>
<dbReference type="Gene3D" id="3.90.930.12">
    <property type="entry name" value="Ribosomal protein L6, alpha-beta domain"/>
    <property type="match status" value="2"/>
</dbReference>
<dbReference type="Pfam" id="PF00347">
    <property type="entry name" value="Ribosomal_L6"/>
    <property type="match status" value="2"/>
</dbReference>
<dbReference type="PANTHER" id="PTHR11655:SF16">
    <property type="entry name" value="60S RIBOSOMAL PROTEIN L9"/>
    <property type="match status" value="1"/>
</dbReference>
<dbReference type="RefSeq" id="WP_072561676.1">
    <property type="nucleotide sequence ID" value="NZ_CP017921.1"/>
</dbReference>
<reference evidence="7 10" key="1">
    <citation type="submission" date="2016-10" db="EMBL/GenBank/DDBJ databases">
        <title>Methanohalophilus halophilus.</title>
        <authorList>
            <person name="L'haridon S."/>
        </authorList>
    </citation>
    <scope>NUCLEOTIDE SEQUENCE [LARGE SCALE GENOMIC DNA]</scope>
    <source>
        <strain evidence="7 10">Z-7982</strain>
    </source>
</reference>
<dbReference type="GO" id="GO:0022625">
    <property type="term" value="C:cytosolic large ribosomal subunit"/>
    <property type="evidence" value="ECO:0007669"/>
    <property type="project" value="UniProtKB-UniRule"/>
</dbReference>
<dbReference type="GO" id="GO:0019843">
    <property type="term" value="F:rRNA binding"/>
    <property type="evidence" value="ECO:0007669"/>
    <property type="project" value="UniProtKB-UniRule"/>
</dbReference>
<sequence>MVKETKKAIPIPEGVTVSYENKAFTASGEKGTNTKRLWYPGITITVDESEVTVDCQSVRKRQKAMVGTFASHIRNLMDGVVNGFEYKMKVVYSHFPMQLKVEGDKLLINNFLGEKRARVSRIIGETKVKTSSDEVTITGINREDVGQTASNMEQITRIKSFDPRVFQDGLYLIEKS</sequence>
<evidence type="ECO:0000256" key="1">
    <source>
        <dbReference type="ARBA" id="ARBA00022730"/>
    </source>
</evidence>
<evidence type="ECO:0000259" key="6">
    <source>
        <dbReference type="Pfam" id="PF00347"/>
    </source>
</evidence>
<dbReference type="FunFam" id="3.90.930.12:FF:000008">
    <property type="entry name" value="50S ribosomal protein L6"/>
    <property type="match status" value="1"/>
</dbReference>
<dbReference type="GO" id="GO:0003735">
    <property type="term" value="F:structural constituent of ribosome"/>
    <property type="evidence" value="ECO:0007669"/>
    <property type="project" value="UniProtKB-UniRule"/>
</dbReference>
<name>A0A1L3Q2Y7_9EURY</name>
<dbReference type="InterPro" id="IPR019907">
    <property type="entry name" value="Ribosomal_uL6_arc"/>
</dbReference>
<dbReference type="InterPro" id="IPR020040">
    <property type="entry name" value="Ribosomal_uL6_a/b-dom"/>
</dbReference>
<dbReference type="KEGG" id="mhaz:BHR79_06910"/>
<evidence type="ECO:0000256" key="3">
    <source>
        <dbReference type="ARBA" id="ARBA00022980"/>
    </source>
</evidence>
<evidence type="ECO:0000313" key="8">
    <source>
        <dbReference type="EMBL" id="RNI09695.1"/>
    </source>
</evidence>
<dbReference type="HAMAP" id="MF_01365_A">
    <property type="entry name" value="Ribosomal_uL6_A"/>
    <property type="match status" value="1"/>
</dbReference>
<dbReference type="Proteomes" id="UP000186879">
    <property type="component" value="Chromosome"/>
</dbReference>
<protein>
    <recommendedName>
        <fullName evidence="5">Large ribosomal subunit protein uL6</fullName>
    </recommendedName>
</protein>
<evidence type="ECO:0000256" key="4">
    <source>
        <dbReference type="ARBA" id="ARBA00023274"/>
    </source>
</evidence>
<evidence type="ECO:0000313" key="9">
    <source>
        <dbReference type="EMBL" id="SDW53177.1"/>
    </source>
</evidence>
<dbReference type="GeneID" id="30583483"/>
<evidence type="ECO:0000313" key="12">
    <source>
        <dbReference type="Proteomes" id="UP000267921"/>
    </source>
</evidence>
<keyword evidence="1 5" id="KW-0699">rRNA-binding</keyword>
<feature type="domain" description="Large ribosomal subunit protein uL6 alpha-beta" evidence="6">
    <location>
        <begin position="11"/>
        <end position="82"/>
    </location>
</feature>
<evidence type="ECO:0000313" key="10">
    <source>
        <dbReference type="Proteomes" id="UP000186879"/>
    </source>
</evidence>
<dbReference type="SUPFAM" id="SSF56053">
    <property type="entry name" value="Ribosomal protein L6"/>
    <property type="match status" value="2"/>
</dbReference>
<dbReference type="GO" id="GO:0002181">
    <property type="term" value="P:cytoplasmic translation"/>
    <property type="evidence" value="ECO:0007669"/>
    <property type="project" value="TreeGrafter"/>
</dbReference>
<evidence type="ECO:0000313" key="7">
    <source>
        <dbReference type="EMBL" id="APH39242.1"/>
    </source>
</evidence>
<dbReference type="AlphaFoldDB" id="A0A1L3Q2Y7"/>
<comment type="function">
    <text evidence="5">This protein binds to the 23S rRNA, and is important in its secondary structure. It is located near the subunit interface in the base of the L7/L12 stalk, and near the tRNA binding site of the peptidyltransferase center.</text>
</comment>
<dbReference type="InterPro" id="IPR002359">
    <property type="entry name" value="Ribosomal_uL6_CS2"/>
</dbReference>